<gene>
    <name evidence="3" type="ORF">FHP25_03615</name>
</gene>
<dbReference type="InterPro" id="IPR032856">
    <property type="entry name" value="GDE_N_bis"/>
</dbReference>
<dbReference type="Gene3D" id="1.50.10.10">
    <property type="match status" value="1"/>
</dbReference>
<dbReference type="InterPro" id="IPR008928">
    <property type="entry name" value="6-hairpin_glycosidase_sf"/>
</dbReference>
<name>A0A5C8PTI5_9HYPH</name>
<dbReference type="InterPro" id="IPR012341">
    <property type="entry name" value="6hp_glycosidase-like_sf"/>
</dbReference>
<reference evidence="3 4" key="1">
    <citation type="submission" date="2019-06" db="EMBL/GenBank/DDBJ databases">
        <title>New taxonomy in bacterial strain CC-CFT640, isolated from vineyard.</title>
        <authorList>
            <person name="Lin S.-Y."/>
            <person name="Tsai C.-F."/>
            <person name="Young C.-C."/>
        </authorList>
    </citation>
    <scope>NUCLEOTIDE SEQUENCE [LARGE SCALE GENOMIC DNA]</scope>
    <source>
        <strain evidence="3 4">CC-CFT640</strain>
    </source>
</reference>
<dbReference type="Pfam" id="PF14742">
    <property type="entry name" value="GDE_N_bis"/>
    <property type="match status" value="1"/>
</dbReference>
<dbReference type="Pfam" id="PF22422">
    <property type="entry name" value="MGH1-like_GH"/>
    <property type="match status" value="1"/>
</dbReference>
<feature type="domain" description="Putative glycogen debranching enzyme N-terminal" evidence="1">
    <location>
        <begin position="34"/>
        <end position="224"/>
    </location>
</feature>
<dbReference type="RefSeq" id="WP_147845537.1">
    <property type="nucleotide sequence ID" value="NZ_VDUZ01000003.1"/>
</dbReference>
<dbReference type="AlphaFoldDB" id="A0A5C8PTI5"/>
<sequence>MTEQVLAPDTGASDGLPPLEAVPAPRGAAHHFALKHGDTFLVTDAFGDIRGAGDGLFRDDTRVLSRFDLTLAGQPPSLLGAAVSEDNVFFTSHVTNRPLPPLGGRSIPEGVIHIERARFLWQERLYERLAVSNYSDFDTTVPLTIGFTADFRDMFEVRGSSRPMRGDIAPPQVGGDSVLLRYEGLDDLVRTSVIAFSAAPQKLTAGRADFMIAVRKHDCVELYIEVGRDRPALPGRARFRAAAARARFSMRAGRRRGGRLRSSGRLFNNWIDKSRADLALLTTELPTGPYPYAGIPWFSTPFGRDAIVTALQTVWLDPALARGVLTFLSQNQAYETSQFQDSAPGKIMHETRKGEMTALGELPFRKYYGGVDTTPLFVMLAGAYATRTADLAFIDQLWPSLEAAMGWIEDQSGANGHGFLDYARGAETGLANQGWKDSSDSIFHADGRTPDGPIALVEVQGYVYAALRAMADLARRRNELESAAHWLARAQALRTAVEDRFWMPELGFYGLATDGHGELCRVRASNAGHLLFVGLPSDDRAARVAEQLMSAPFNTGWGVRTLAHGAARFNPMSYHNGSVWPHDTAICAAGLARYGHRRGVVRLLSEAFEAAVHFGMRLPELFCGFPRSPGESPIAYPVACLPQAWSSGAVFMILQACLGLQIDAWRREIHIDRPSLPIGIDRMALQGLAVGDARIDLVFQRVGERVVVFSEGGDQDSVRILSRI</sequence>
<dbReference type="EMBL" id="VDUZ01000003">
    <property type="protein sequence ID" value="TXL81628.1"/>
    <property type="molecule type" value="Genomic_DNA"/>
</dbReference>
<dbReference type="OrthoDB" id="9759959at2"/>
<dbReference type="SUPFAM" id="SSF48208">
    <property type="entry name" value="Six-hairpin glycosidases"/>
    <property type="match status" value="1"/>
</dbReference>
<dbReference type="Proteomes" id="UP000321638">
    <property type="component" value="Unassembled WGS sequence"/>
</dbReference>
<dbReference type="PANTHER" id="PTHR34987:SF4">
    <property type="entry name" value="ALPHA-L-RHAMNOSIDASE C-TERMINAL DOMAIN-CONTAINING PROTEIN"/>
    <property type="match status" value="1"/>
</dbReference>
<keyword evidence="4" id="KW-1185">Reference proteome</keyword>
<organism evidence="3 4">
    <name type="scientific">Vineibacter terrae</name>
    <dbReference type="NCBI Taxonomy" id="2586908"/>
    <lineage>
        <taxon>Bacteria</taxon>
        <taxon>Pseudomonadati</taxon>
        <taxon>Pseudomonadota</taxon>
        <taxon>Alphaproteobacteria</taxon>
        <taxon>Hyphomicrobiales</taxon>
        <taxon>Vineibacter</taxon>
    </lineage>
</organism>
<accession>A0A5C8PTI5</accession>
<comment type="caution">
    <text evidence="3">The sequence shown here is derived from an EMBL/GenBank/DDBJ whole genome shotgun (WGS) entry which is preliminary data.</text>
</comment>
<dbReference type="InterPro" id="IPR054491">
    <property type="entry name" value="MGH1-like_GH"/>
</dbReference>
<feature type="domain" description="Mannosylglycerate hydrolase MGH1-like glycoside hydrolase" evidence="2">
    <location>
        <begin position="305"/>
        <end position="610"/>
    </location>
</feature>
<evidence type="ECO:0000313" key="3">
    <source>
        <dbReference type="EMBL" id="TXL81628.1"/>
    </source>
</evidence>
<protein>
    <submittedName>
        <fullName evidence="3">Amylo-alpha-1,6-glucosidase</fullName>
    </submittedName>
</protein>
<proteinExistence type="predicted"/>
<dbReference type="PANTHER" id="PTHR34987">
    <property type="entry name" value="C, PUTATIVE (AFU_ORTHOLOGUE AFUA_3G02880)-RELATED"/>
    <property type="match status" value="1"/>
</dbReference>
<evidence type="ECO:0000313" key="4">
    <source>
        <dbReference type="Proteomes" id="UP000321638"/>
    </source>
</evidence>
<evidence type="ECO:0000259" key="1">
    <source>
        <dbReference type="Pfam" id="PF14742"/>
    </source>
</evidence>
<evidence type="ECO:0000259" key="2">
    <source>
        <dbReference type="Pfam" id="PF22422"/>
    </source>
</evidence>
<dbReference type="GO" id="GO:0005975">
    <property type="term" value="P:carbohydrate metabolic process"/>
    <property type="evidence" value="ECO:0007669"/>
    <property type="project" value="InterPro"/>
</dbReference>